<reference evidence="1 2" key="1">
    <citation type="submission" date="2017-09" db="EMBL/GenBank/DDBJ databases">
        <title>Depth-based differentiation of microbial function through sediment-hosted aquifers and enrichment of novel symbionts in the deep terrestrial subsurface.</title>
        <authorList>
            <person name="Probst A.J."/>
            <person name="Ladd B."/>
            <person name="Jarett J.K."/>
            <person name="Geller-Mcgrath D.E."/>
            <person name="Sieber C.M."/>
            <person name="Emerson J.B."/>
            <person name="Anantharaman K."/>
            <person name="Thomas B.C."/>
            <person name="Malmstrom R."/>
            <person name="Stieglmeier M."/>
            <person name="Klingl A."/>
            <person name="Woyke T."/>
            <person name="Ryan C.M."/>
            <person name="Banfield J.F."/>
        </authorList>
    </citation>
    <scope>NUCLEOTIDE SEQUENCE [LARGE SCALE GENOMIC DNA]</scope>
    <source>
        <strain evidence="1">CG17_big_fil_post_rev_8_21_14_2_50_48_46</strain>
    </source>
</reference>
<sequence>MADHFQAENRLENLEAKHPRILKGALERMLEDGRVRAEEPEGLRPLVELALKAGSAQREQSVNDYWLDQIKAPANGQALDQVWAAFFRQAELNPPQV</sequence>
<proteinExistence type="predicted"/>
<dbReference type="Proteomes" id="UP000231019">
    <property type="component" value="Unassembled WGS sequence"/>
</dbReference>
<organism evidence="1 2">
    <name type="scientific">bacterium (Candidatus Blackallbacteria) CG17_big_fil_post_rev_8_21_14_2_50_48_46</name>
    <dbReference type="NCBI Taxonomy" id="2014261"/>
    <lineage>
        <taxon>Bacteria</taxon>
        <taxon>Candidatus Blackallbacteria</taxon>
    </lineage>
</organism>
<evidence type="ECO:0000313" key="1">
    <source>
        <dbReference type="EMBL" id="PIW14726.1"/>
    </source>
</evidence>
<gene>
    <name evidence="1" type="ORF">COW36_20180</name>
</gene>
<name>A0A2M7FZ93_9BACT</name>
<evidence type="ECO:0000313" key="2">
    <source>
        <dbReference type="Proteomes" id="UP000231019"/>
    </source>
</evidence>
<protein>
    <submittedName>
        <fullName evidence="1">Uncharacterized protein</fullName>
    </submittedName>
</protein>
<accession>A0A2M7FZ93</accession>
<dbReference type="EMBL" id="PFFQ01000056">
    <property type="protein sequence ID" value="PIW14726.1"/>
    <property type="molecule type" value="Genomic_DNA"/>
</dbReference>
<comment type="caution">
    <text evidence="1">The sequence shown here is derived from an EMBL/GenBank/DDBJ whole genome shotgun (WGS) entry which is preliminary data.</text>
</comment>
<dbReference type="AlphaFoldDB" id="A0A2M7FZ93"/>